<accession>A0A139WYS7</accession>
<comment type="caution">
    <text evidence="2">The sequence shown here is derived from an EMBL/GenBank/DDBJ whole genome shotgun (WGS) entry which is preliminary data.</text>
</comment>
<organism evidence="2 3">
    <name type="scientific">Scytonema hofmannii PCC 7110</name>
    <dbReference type="NCBI Taxonomy" id="128403"/>
    <lineage>
        <taxon>Bacteria</taxon>
        <taxon>Bacillati</taxon>
        <taxon>Cyanobacteriota</taxon>
        <taxon>Cyanophyceae</taxon>
        <taxon>Nostocales</taxon>
        <taxon>Scytonemataceae</taxon>
        <taxon>Scytonema</taxon>
    </lineage>
</organism>
<dbReference type="Proteomes" id="UP000076925">
    <property type="component" value="Unassembled WGS sequence"/>
</dbReference>
<evidence type="ECO:0000313" key="3">
    <source>
        <dbReference type="Proteomes" id="UP000076925"/>
    </source>
</evidence>
<dbReference type="AlphaFoldDB" id="A0A139WYS7"/>
<dbReference type="EMBL" id="ANNX02000046">
    <property type="protein sequence ID" value="KYC37580.1"/>
    <property type="molecule type" value="Genomic_DNA"/>
</dbReference>
<sequence length="96" mass="10954">MTSPVVLINAFVVSKDMEETFLKTWHETAVYMQQAPGFIDTKLHRCLDPNGKFQFINIAHWESPEAYHAALAQHEPGEKHLPIEANPALYTVEVTY</sequence>
<dbReference type="Gene3D" id="3.30.70.100">
    <property type="match status" value="1"/>
</dbReference>
<reference evidence="2 3" key="1">
    <citation type="journal article" date="2013" name="Genome Biol. Evol.">
        <title>Genomes of Stigonematalean cyanobacteria (subsection V) and the evolution of oxygenic photosynthesis from prokaryotes to plastids.</title>
        <authorList>
            <person name="Dagan T."/>
            <person name="Roettger M."/>
            <person name="Stucken K."/>
            <person name="Landan G."/>
            <person name="Koch R."/>
            <person name="Major P."/>
            <person name="Gould S.B."/>
            <person name="Goremykin V.V."/>
            <person name="Rippka R."/>
            <person name="Tandeau de Marsac N."/>
            <person name="Gugger M."/>
            <person name="Lockhart P.J."/>
            <person name="Allen J.F."/>
            <person name="Brune I."/>
            <person name="Maus I."/>
            <person name="Puhler A."/>
            <person name="Martin W.F."/>
        </authorList>
    </citation>
    <scope>NUCLEOTIDE SEQUENCE [LARGE SCALE GENOMIC DNA]</scope>
    <source>
        <strain evidence="2 3">PCC 7110</strain>
    </source>
</reference>
<dbReference type="OrthoDB" id="9795593at2"/>
<dbReference type="InterPro" id="IPR007138">
    <property type="entry name" value="ABM_dom"/>
</dbReference>
<dbReference type="STRING" id="128403.WA1_39620"/>
<dbReference type="InterPro" id="IPR011008">
    <property type="entry name" value="Dimeric_a/b-barrel"/>
</dbReference>
<dbReference type="RefSeq" id="WP_017746131.1">
    <property type="nucleotide sequence ID" value="NZ_KQ976354.1"/>
</dbReference>
<evidence type="ECO:0000313" key="2">
    <source>
        <dbReference type="EMBL" id="KYC37580.1"/>
    </source>
</evidence>
<proteinExistence type="predicted"/>
<dbReference type="Pfam" id="PF03992">
    <property type="entry name" value="ABM"/>
    <property type="match status" value="1"/>
</dbReference>
<protein>
    <recommendedName>
        <fullName evidence="1">ABM domain-containing protein</fullName>
    </recommendedName>
</protein>
<name>A0A139WYS7_9CYAN</name>
<gene>
    <name evidence="2" type="ORF">WA1_39620</name>
</gene>
<feature type="domain" description="ABM" evidence="1">
    <location>
        <begin position="4"/>
        <end position="71"/>
    </location>
</feature>
<dbReference type="SUPFAM" id="SSF54909">
    <property type="entry name" value="Dimeric alpha+beta barrel"/>
    <property type="match status" value="1"/>
</dbReference>
<keyword evidence="3" id="KW-1185">Reference proteome</keyword>
<evidence type="ECO:0000259" key="1">
    <source>
        <dbReference type="Pfam" id="PF03992"/>
    </source>
</evidence>